<proteinExistence type="predicted"/>
<evidence type="ECO:0000313" key="2">
    <source>
        <dbReference type="EMBL" id="CAE6839775.1"/>
    </source>
</evidence>
<dbReference type="InterPro" id="IPR003018">
    <property type="entry name" value="GAF"/>
</dbReference>
<reference evidence="2 3" key="1">
    <citation type="submission" date="2021-02" db="EMBL/GenBank/DDBJ databases">
        <authorList>
            <person name="Vanwijnsberghe S."/>
        </authorList>
    </citation>
    <scope>NUCLEOTIDE SEQUENCE [LARGE SCALE GENOMIC DNA]</scope>
    <source>
        <strain evidence="2 3">R-69776</strain>
    </source>
</reference>
<protein>
    <recommendedName>
        <fullName evidence="1">GAF domain-containing protein</fullName>
    </recommendedName>
</protein>
<dbReference type="EMBL" id="CAJNBH010000029">
    <property type="protein sequence ID" value="CAE6839775.1"/>
    <property type="molecule type" value="Genomic_DNA"/>
</dbReference>
<comment type="caution">
    <text evidence="2">The sequence shown here is derived from an EMBL/GenBank/DDBJ whole genome shotgun (WGS) entry which is preliminary data.</text>
</comment>
<dbReference type="SUPFAM" id="SSF55781">
    <property type="entry name" value="GAF domain-like"/>
    <property type="match status" value="1"/>
</dbReference>
<dbReference type="Proteomes" id="UP000673821">
    <property type="component" value="Unassembled WGS sequence"/>
</dbReference>
<accession>A0ABN7MZE0</accession>
<organism evidence="2 3">
    <name type="scientific">Paraburkholderia nemoris</name>
    <dbReference type="NCBI Taxonomy" id="2793076"/>
    <lineage>
        <taxon>Bacteria</taxon>
        <taxon>Pseudomonadati</taxon>
        <taxon>Pseudomonadota</taxon>
        <taxon>Betaproteobacteria</taxon>
        <taxon>Burkholderiales</taxon>
        <taxon>Burkholderiaceae</taxon>
        <taxon>Paraburkholderia</taxon>
    </lineage>
</organism>
<dbReference type="InterPro" id="IPR029016">
    <property type="entry name" value="GAF-like_dom_sf"/>
</dbReference>
<evidence type="ECO:0000259" key="1">
    <source>
        <dbReference type="Pfam" id="PF13185"/>
    </source>
</evidence>
<evidence type="ECO:0000313" key="3">
    <source>
        <dbReference type="Proteomes" id="UP000673821"/>
    </source>
</evidence>
<dbReference type="Pfam" id="PF13185">
    <property type="entry name" value="GAF_2"/>
    <property type="match status" value="1"/>
</dbReference>
<sequence length="176" mass="19668">MSSAWQAIADAHRAVDQPDATLRALDEAIDALVGRTLLTVLTVYPDDDVVERSYSNMTARYPIGGFKRISDTPRLRSVLETGEVFIARTREDIIANYPDAETIFTTGCSSVLNVPVFWREQVVATVNLLHTEGFYSPSHIPIVRSLAQAALPAFLECQPVQRQTMLYNTQQDYPHV</sequence>
<feature type="domain" description="GAF" evidence="1">
    <location>
        <begin position="20"/>
        <end position="150"/>
    </location>
</feature>
<dbReference type="Gene3D" id="3.30.450.40">
    <property type="match status" value="1"/>
</dbReference>
<keyword evidence="3" id="KW-1185">Reference proteome</keyword>
<name>A0ABN7MZE0_9BURK</name>
<gene>
    <name evidence="2" type="ORF">R69776_06986</name>
</gene>